<sequence>MSPIPRVPRGIYLYGDVGTGKSYLMDLFYATCSVNGGKCRVHFHEFMQDFHRQIHDYKENQIEHGGRESHLHLTSEKDAIVQVAKRIALKNTLICFDEFHVTDIADALILSHIFETFFKAGSVVFTTSNHAPENLYQNGLNRFFFLPFISLIKSHSRVIDIASAVDYRRSLAHRVDDVVLTPCGPAADAVLYGMFPQLRPGTGKPFDLALSATRHIEIPDPAVRREPAEHPESVREDDRPVLRPPHARDRYGADGRRPPLRPRLRQGAGDPEGVGGQGDGSDAAGPAGGHLLAGVLVQADAVAAAGDDGQGVK</sequence>
<feature type="compositionally biased region" description="Gly residues" evidence="4">
    <location>
        <begin position="270"/>
        <end position="279"/>
    </location>
</feature>
<evidence type="ECO:0008006" key="7">
    <source>
        <dbReference type="Google" id="ProtNLM"/>
    </source>
</evidence>
<evidence type="ECO:0000256" key="3">
    <source>
        <dbReference type="ARBA" id="ARBA00022840"/>
    </source>
</evidence>
<evidence type="ECO:0000256" key="4">
    <source>
        <dbReference type="SAM" id="MobiDB-lite"/>
    </source>
</evidence>
<dbReference type="InterPro" id="IPR027417">
    <property type="entry name" value="P-loop_NTPase"/>
</dbReference>
<evidence type="ECO:0000313" key="5">
    <source>
        <dbReference type="EMBL" id="OAO16979.1"/>
    </source>
</evidence>
<dbReference type="GO" id="GO:0016887">
    <property type="term" value="F:ATP hydrolysis activity"/>
    <property type="evidence" value="ECO:0007669"/>
    <property type="project" value="InterPro"/>
</dbReference>
<feature type="compositionally biased region" description="Low complexity" evidence="4">
    <location>
        <begin position="280"/>
        <end position="289"/>
    </location>
</feature>
<accession>A0A196SM52</accession>
<dbReference type="Gene3D" id="3.40.50.300">
    <property type="entry name" value="P-loop containing nucleotide triphosphate hydrolases"/>
    <property type="match status" value="1"/>
</dbReference>
<dbReference type="GO" id="GO:0005737">
    <property type="term" value="C:cytoplasm"/>
    <property type="evidence" value="ECO:0007669"/>
    <property type="project" value="TreeGrafter"/>
</dbReference>
<gene>
    <name evidence="5" type="ORF">AV274_1289</name>
</gene>
<evidence type="ECO:0000256" key="1">
    <source>
        <dbReference type="ARBA" id="ARBA00010322"/>
    </source>
</evidence>
<name>A0A196SM52_BLAHN</name>
<organism evidence="5 6">
    <name type="scientific">Blastocystis sp. subtype 1 (strain ATCC 50177 / NandII)</name>
    <dbReference type="NCBI Taxonomy" id="478820"/>
    <lineage>
        <taxon>Eukaryota</taxon>
        <taxon>Sar</taxon>
        <taxon>Stramenopiles</taxon>
        <taxon>Bigyra</taxon>
        <taxon>Opalozoa</taxon>
        <taxon>Opalinata</taxon>
        <taxon>Blastocystidae</taxon>
        <taxon>Blastocystis</taxon>
    </lineage>
</organism>
<comment type="caution">
    <text evidence="5">The sequence shown here is derived from an EMBL/GenBank/DDBJ whole genome shotgun (WGS) entry which is preliminary data.</text>
</comment>
<dbReference type="PANTHER" id="PTHR12169:SF6">
    <property type="entry name" value="AFG1-LIKE ATPASE"/>
    <property type="match status" value="1"/>
</dbReference>
<evidence type="ECO:0000256" key="2">
    <source>
        <dbReference type="ARBA" id="ARBA00022741"/>
    </source>
</evidence>
<dbReference type="NCBIfam" id="NF040713">
    <property type="entry name" value="ZapE"/>
    <property type="match status" value="1"/>
</dbReference>
<dbReference type="InterPro" id="IPR005654">
    <property type="entry name" value="ATPase_AFG1-like"/>
</dbReference>
<dbReference type="Proteomes" id="UP000078348">
    <property type="component" value="Unassembled WGS sequence"/>
</dbReference>
<dbReference type="EMBL" id="LXWW01000052">
    <property type="protein sequence ID" value="OAO16979.1"/>
    <property type="molecule type" value="Genomic_DNA"/>
</dbReference>
<evidence type="ECO:0000313" key="6">
    <source>
        <dbReference type="Proteomes" id="UP000078348"/>
    </source>
</evidence>
<dbReference type="Pfam" id="PF03969">
    <property type="entry name" value="AFG1_ATPase"/>
    <property type="match status" value="1"/>
</dbReference>
<comment type="similarity">
    <text evidence="1">Belongs to the AFG1 ATPase family.</text>
</comment>
<feature type="compositionally biased region" description="Basic and acidic residues" evidence="4">
    <location>
        <begin position="219"/>
        <end position="257"/>
    </location>
</feature>
<reference evidence="5 6" key="1">
    <citation type="submission" date="2016-05" db="EMBL/GenBank/DDBJ databases">
        <title>Nuclear genome of Blastocystis sp. subtype 1 NandII.</title>
        <authorList>
            <person name="Gentekaki E."/>
            <person name="Curtis B."/>
            <person name="Stairs C."/>
            <person name="Eme L."/>
            <person name="Herman E."/>
            <person name="Klimes V."/>
            <person name="Arias M.C."/>
            <person name="Elias M."/>
            <person name="Hilliou F."/>
            <person name="Klute M."/>
            <person name="Malik S.-B."/>
            <person name="Pightling A."/>
            <person name="Rachubinski R."/>
            <person name="Salas D."/>
            <person name="Schlacht A."/>
            <person name="Suga H."/>
            <person name="Archibald J."/>
            <person name="Ball S.G."/>
            <person name="Clark G."/>
            <person name="Dacks J."/>
            <person name="Van Der Giezen M."/>
            <person name="Tsaousis A."/>
            <person name="Roger A."/>
        </authorList>
    </citation>
    <scope>NUCLEOTIDE SEQUENCE [LARGE SCALE GENOMIC DNA]</scope>
    <source>
        <strain evidence="6">ATCC 50177 / NandII</strain>
    </source>
</reference>
<keyword evidence="3" id="KW-0067">ATP-binding</keyword>
<feature type="region of interest" description="Disordered" evidence="4">
    <location>
        <begin position="219"/>
        <end position="289"/>
    </location>
</feature>
<dbReference type="SUPFAM" id="SSF52540">
    <property type="entry name" value="P-loop containing nucleoside triphosphate hydrolases"/>
    <property type="match status" value="1"/>
</dbReference>
<keyword evidence="6" id="KW-1185">Reference proteome</keyword>
<dbReference type="STRING" id="478820.A0A196SM52"/>
<dbReference type="PANTHER" id="PTHR12169">
    <property type="entry name" value="ATPASE N2B"/>
    <property type="match status" value="1"/>
</dbReference>
<dbReference type="AlphaFoldDB" id="A0A196SM52"/>
<protein>
    <recommendedName>
        <fullName evidence="7">AFG1-like ATPase</fullName>
    </recommendedName>
</protein>
<dbReference type="OrthoDB" id="548867at2759"/>
<keyword evidence="2" id="KW-0547">Nucleotide-binding</keyword>
<dbReference type="GO" id="GO:0005524">
    <property type="term" value="F:ATP binding"/>
    <property type="evidence" value="ECO:0007669"/>
    <property type="project" value="UniProtKB-KW"/>
</dbReference>
<proteinExistence type="inferred from homology"/>